<dbReference type="PANTHER" id="PTHR34109">
    <property type="entry name" value="BNAUNNG04460D PROTEIN-RELATED"/>
    <property type="match status" value="1"/>
</dbReference>
<evidence type="ECO:0000313" key="2">
    <source>
        <dbReference type="EMBL" id="BCI85747.1"/>
    </source>
</evidence>
<dbReference type="Pfam" id="PF00903">
    <property type="entry name" value="Glyoxalase"/>
    <property type="match status" value="1"/>
</dbReference>
<protein>
    <recommendedName>
        <fullName evidence="1">VOC domain-containing protein</fullName>
    </recommendedName>
</protein>
<dbReference type="InterPro" id="IPR037523">
    <property type="entry name" value="VOC_core"/>
</dbReference>
<proteinExistence type="predicted"/>
<evidence type="ECO:0000313" key="3">
    <source>
        <dbReference type="Proteomes" id="UP000516380"/>
    </source>
</evidence>
<evidence type="ECO:0000259" key="1">
    <source>
        <dbReference type="PROSITE" id="PS51819"/>
    </source>
</evidence>
<organism evidence="2 3">
    <name type="scientific">Mycobacterium kansasii</name>
    <dbReference type="NCBI Taxonomy" id="1768"/>
    <lineage>
        <taxon>Bacteria</taxon>
        <taxon>Bacillati</taxon>
        <taxon>Actinomycetota</taxon>
        <taxon>Actinomycetes</taxon>
        <taxon>Mycobacteriales</taxon>
        <taxon>Mycobacteriaceae</taxon>
        <taxon>Mycobacterium</taxon>
    </lineage>
</organism>
<gene>
    <name evidence="2" type="ORF">NIIDMKKI_09530</name>
</gene>
<dbReference type="CDD" id="cd07246">
    <property type="entry name" value="VOC_like"/>
    <property type="match status" value="1"/>
</dbReference>
<dbReference type="Gene3D" id="3.30.720.120">
    <property type="match status" value="1"/>
</dbReference>
<dbReference type="EMBL" id="AP023343">
    <property type="protein sequence ID" value="BCI85747.1"/>
    <property type="molecule type" value="Genomic_DNA"/>
</dbReference>
<dbReference type="Gene3D" id="3.30.720.110">
    <property type="match status" value="1"/>
</dbReference>
<dbReference type="SUPFAM" id="SSF54593">
    <property type="entry name" value="Glyoxalase/Bleomycin resistance protein/Dihydroxybiphenyl dioxygenase"/>
    <property type="match status" value="1"/>
</dbReference>
<feature type="domain" description="VOC" evidence="1">
    <location>
        <begin position="20"/>
        <end position="148"/>
    </location>
</feature>
<dbReference type="AlphaFoldDB" id="A0A7G1I3Z9"/>
<dbReference type="PANTHER" id="PTHR34109:SF1">
    <property type="entry name" value="VOC DOMAIN-CONTAINING PROTEIN"/>
    <property type="match status" value="1"/>
</dbReference>
<keyword evidence="3" id="KW-1185">Reference proteome</keyword>
<reference evidence="2 3" key="1">
    <citation type="submission" date="2020-07" db="EMBL/GenBank/DDBJ databases">
        <title>Mycobacterium kansasii (former subtype) with zoonotic potential isolated from diseased indoor pet cat, Japan.</title>
        <authorList>
            <person name="Fukano H."/>
            <person name="Terazono T."/>
            <person name="Hoshino Y."/>
        </authorList>
    </citation>
    <scope>NUCLEOTIDE SEQUENCE [LARGE SCALE GENOMIC DNA]</scope>
    <source>
        <strain evidence="2 3">Kuro-I</strain>
    </source>
</reference>
<dbReference type="InterPro" id="IPR004360">
    <property type="entry name" value="Glyas_Fos-R_dOase_dom"/>
</dbReference>
<dbReference type="PROSITE" id="PS51819">
    <property type="entry name" value="VOC"/>
    <property type="match status" value="1"/>
</dbReference>
<dbReference type="Proteomes" id="UP000516380">
    <property type="component" value="Chromosome"/>
</dbReference>
<name>A0A7G1I3Z9_MYCKA</name>
<accession>A0A7G1I3Z9</accession>
<sequence>MSPARAIPTIQRSEQRGNHRGTRIVPHLVVDDAAAAIDFYVKAFDAVELGRIPGPDGKLIHAALRINGFLVMLNDDFPETCGGKSTTPRSLGGTPVTIHLTVTDVDTKFQRAVDAGATVVIPLADQFWGDRYGVVADPFGHHWSLGQPVRELSMDEIQEAMSAQATG</sequence>
<dbReference type="InterPro" id="IPR029068">
    <property type="entry name" value="Glyas_Bleomycin-R_OHBP_Dase"/>
</dbReference>